<evidence type="ECO:0000256" key="1">
    <source>
        <dbReference type="ARBA" id="ARBA00011025"/>
    </source>
</evidence>
<evidence type="ECO:0000259" key="8">
    <source>
        <dbReference type="PROSITE" id="PS50199"/>
    </source>
</evidence>
<dbReference type="FunCoup" id="B3RMF9">
    <property type="interactions" value="2390"/>
</dbReference>
<dbReference type="AlphaFoldDB" id="B3RMF9"/>
<dbReference type="eggNOG" id="KOG2834">
    <property type="taxonomic scope" value="Eukaryota"/>
</dbReference>
<dbReference type="InterPro" id="IPR016563">
    <property type="entry name" value="Npl4"/>
</dbReference>
<dbReference type="STRING" id="10228.B3RMF9"/>
<dbReference type="InterPro" id="IPR001876">
    <property type="entry name" value="Znf_RanBP2"/>
</dbReference>
<comment type="similarity">
    <text evidence="1">Belongs to the NPL4 family.</text>
</comment>
<keyword evidence="3 7" id="KW-0863">Zinc-finger</keyword>
<dbReference type="SMART" id="SM00547">
    <property type="entry name" value="ZnF_RBZ"/>
    <property type="match status" value="1"/>
</dbReference>
<evidence type="ECO:0000256" key="6">
    <source>
        <dbReference type="ARBA" id="ARBA00074519"/>
    </source>
</evidence>
<evidence type="ECO:0000313" key="10">
    <source>
        <dbReference type="EMBL" id="EDV28357.1"/>
    </source>
</evidence>
<dbReference type="InterPro" id="IPR007717">
    <property type="entry name" value="NPL4_C"/>
</dbReference>
<feature type="domain" description="MPN" evidence="9">
    <location>
        <begin position="236"/>
        <end position="373"/>
    </location>
</feature>
<evidence type="ECO:0000259" key="9">
    <source>
        <dbReference type="PROSITE" id="PS50249"/>
    </source>
</evidence>
<dbReference type="Pfam" id="PF05020">
    <property type="entry name" value="zf-NPL4"/>
    <property type="match status" value="1"/>
</dbReference>
<dbReference type="PANTHER" id="PTHR12710">
    <property type="entry name" value="NUCLEAR PROTEIN LOCALIZATION 4"/>
    <property type="match status" value="1"/>
</dbReference>
<dbReference type="FunFam" id="3.10.20.90:FF:000726">
    <property type="entry name" value="Nuclear protein localization protein 4-like protein"/>
    <property type="match status" value="1"/>
</dbReference>
<dbReference type="PROSITE" id="PS50199">
    <property type="entry name" value="ZF_RANBP2_2"/>
    <property type="match status" value="1"/>
</dbReference>
<dbReference type="Gene3D" id="2.30.30.380">
    <property type="entry name" value="Zn-finger domain of Sec23/24"/>
    <property type="match status" value="1"/>
</dbReference>
<dbReference type="EMBL" id="DS985242">
    <property type="protein sequence ID" value="EDV28357.1"/>
    <property type="molecule type" value="Genomic_DNA"/>
</dbReference>
<dbReference type="PANTHER" id="PTHR12710:SF0">
    <property type="entry name" value="NUCLEAR PROTEIN LOCALIZATION PROTEIN 4 HOMOLOG"/>
    <property type="match status" value="1"/>
</dbReference>
<dbReference type="InterPro" id="IPR029071">
    <property type="entry name" value="Ubiquitin-like_domsf"/>
</dbReference>
<dbReference type="PhylomeDB" id="B3RMF9"/>
<dbReference type="FunFam" id="3.40.140.10:FF:000012">
    <property type="entry name" value="nuclear protein localization protein 4 homolog"/>
    <property type="match status" value="1"/>
</dbReference>
<dbReference type="GO" id="GO:0031625">
    <property type="term" value="F:ubiquitin protein ligase binding"/>
    <property type="evidence" value="ECO:0000318"/>
    <property type="project" value="GO_Central"/>
</dbReference>
<dbReference type="GeneID" id="6750894"/>
<dbReference type="InParanoid" id="B3RMF9"/>
<dbReference type="InterPro" id="IPR037518">
    <property type="entry name" value="MPN"/>
</dbReference>
<dbReference type="Gene3D" id="3.10.20.90">
    <property type="entry name" value="Phosphatidylinositol 3-kinase Catalytic Subunit, Chain A, domain 1"/>
    <property type="match status" value="1"/>
</dbReference>
<dbReference type="GO" id="GO:0008270">
    <property type="term" value="F:zinc ion binding"/>
    <property type="evidence" value="ECO:0007669"/>
    <property type="project" value="UniProtKB-KW"/>
</dbReference>
<dbReference type="GO" id="GO:0006511">
    <property type="term" value="P:ubiquitin-dependent protein catabolic process"/>
    <property type="evidence" value="ECO:0000318"/>
    <property type="project" value="GO_Central"/>
</dbReference>
<keyword evidence="11" id="KW-1185">Reference proteome</keyword>
<dbReference type="Proteomes" id="UP000009022">
    <property type="component" value="Unassembled WGS sequence"/>
</dbReference>
<evidence type="ECO:0000313" key="11">
    <source>
        <dbReference type="Proteomes" id="UP000009022"/>
    </source>
</evidence>
<organism evidence="10 11">
    <name type="scientific">Trichoplax adhaerens</name>
    <name type="common">Trichoplax reptans</name>
    <dbReference type="NCBI Taxonomy" id="10228"/>
    <lineage>
        <taxon>Eukaryota</taxon>
        <taxon>Metazoa</taxon>
        <taxon>Placozoa</taxon>
        <taxon>Uniplacotomia</taxon>
        <taxon>Trichoplacea</taxon>
        <taxon>Trichoplacidae</taxon>
        <taxon>Trichoplax</taxon>
    </lineage>
</organism>
<evidence type="ECO:0000256" key="5">
    <source>
        <dbReference type="ARBA" id="ARBA00060618"/>
    </source>
</evidence>
<dbReference type="Gene3D" id="3.40.140.10">
    <property type="entry name" value="Cytidine Deaminase, domain 2"/>
    <property type="match status" value="1"/>
</dbReference>
<proteinExistence type="inferred from homology"/>
<dbReference type="GO" id="GO:0043130">
    <property type="term" value="F:ubiquitin binding"/>
    <property type="evidence" value="ECO:0000318"/>
    <property type="project" value="GO_Central"/>
</dbReference>
<reference evidence="10 11" key="1">
    <citation type="journal article" date="2008" name="Nature">
        <title>The Trichoplax genome and the nature of placozoans.</title>
        <authorList>
            <person name="Srivastava M."/>
            <person name="Begovic E."/>
            <person name="Chapman J."/>
            <person name="Putnam N.H."/>
            <person name="Hellsten U."/>
            <person name="Kawashima T."/>
            <person name="Kuo A."/>
            <person name="Mitros T."/>
            <person name="Salamov A."/>
            <person name="Carpenter M.L."/>
            <person name="Signorovitch A.Y."/>
            <person name="Moreno M.A."/>
            <person name="Kamm K."/>
            <person name="Grimwood J."/>
            <person name="Schmutz J."/>
            <person name="Shapiro H."/>
            <person name="Grigoriev I.V."/>
            <person name="Buss L.W."/>
            <person name="Schierwater B."/>
            <person name="Dellaporta S.L."/>
            <person name="Rokhsar D.S."/>
        </authorList>
    </citation>
    <scope>NUCLEOTIDE SEQUENCE [LARGE SCALE GENOMIC DNA]</scope>
    <source>
        <strain evidence="10 11">Grell-BS-1999</strain>
    </source>
</reference>
<evidence type="ECO:0000256" key="2">
    <source>
        <dbReference type="ARBA" id="ARBA00022723"/>
    </source>
</evidence>
<accession>B3RMF9</accession>
<dbReference type="SUPFAM" id="SSF90209">
    <property type="entry name" value="Ran binding protein zinc finger-like"/>
    <property type="match status" value="1"/>
</dbReference>
<dbReference type="RefSeq" id="XP_002110191.1">
    <property type="nucleotide sequence ID" value="XM_002110155.1"/>
</dbReference>
<dbReference type="SUPFAM" id="SSF54236">
    <property type="entry name" value="Ubiquitin-like"/>
    <property type="match status" value="1"/>
</dbReference>
<dbReference type="Pfam" id="PF11543">
    <property type="entry name" value="UN_NPL4"/>
    <property type="match status" value="1"/>
</dbReference>
<evidence type="ECO:0000256" key="4">
    <source>
        <dbReference type="ARBA" id="ARBA00022833"/>
    </source>
</evidence>
<sequence>MAQNSIIVRIQSKEGTKRIQIPPTSSVGHFLNEVRNSLNLSTVGWSLYKDRQKNHRIANSRKTLTSIGIKHGDLLLLHEEPAACSSMDPDECMDTTDSAAAAVNNTTTLFGNSEVLQDEVDILLSKEDGLIHRKRHPQLCRHGPMGKCIHCSPLEPFDEEYLSKLEPPIKHLSFHSYIRKLRSGVDKGKFTMLENVVCTITPGCKEHPPWPNGICTKCQPNAITLNRQSYRHIDYVMFQNSKIMENFLNYWRSCGCQRLGYLYGYYDPHKDVPLGIKTVVVAIYEPPQKNTKNSIQLLEDAQADTVDAVAKILGLRKVGWIVTDLLPKDVHKGTVQHTRGVDMHLMSAEECIMAAAFQNAHPNPCKYARDKYFGSKFVTVIVSGDCNDSIDIHGYQVSNQCMSLVRDNCLVPTRDDPTLAYVRNSTNIQYVPDVFYKMKDEYNNEKLALGRPLPVEYLLIDVPNGFPKNMKFLLDKLDDQFPIENRDNIGQPQNFNVLAKYAEQHMDGKFLEMASDFHFLTYLVKTEIIKLEDLQPLATAVKQESALEAIHFKRSKAWQTVEQLMKANGPPQDNLPKAATSWSCQHCTFINARNDEACEMCNLPRS</sequence>
<gene>
    <name evidence="10" type="ORF">TRIADDRAFT_63700</name>
</gene>
<feature type="domain" description="RanBP2-type" evidence="8">
    <location>
        <begin position="577"/>
        <end position="606"/>
    </location>
</feature>
<comment type="pathway">
    <text evidence="5">Protein degradation; proteasomal ubiquitin-dependent pathway.</text>
</comment>
<keyword evidence="2" id="KW-0479">Metal-binding</keyword>
<dbReference type="Pfam" id="PF05021">
    <property type="entry name" value="NPL4"/>
    <property type="match status" value="1"/>
</dbReference>
<dbReference type="OrthoDB" id="10251089at2759"/>
<dbReference type="CDD" id="cd08061">
    <property type="entry name" value="MPN_NPL4"/>
    <property type="match status" value="1"/>
</dbReference>
<dbReference type="HOGENOM" id="CLU_017172_2_0_1"/>
<evidence type="ECO:0000256" key="7">
    <source>
        <dbReference type="PROSITE-ProRule" id="PRU00322"/>
    </source>
</evidence>
<dbReference type="OMA" id="KWSRTGR"/>
<keyword evidence="4" id="KW-0862">Zinc</keyword>
<name>B3RMF9_TRIAD</name>
<dbReference type="InterPro" id="IPR007716">
    <property type="entry name" value="NPL4_Zn-bd_put"/>
</dbReference>
<dbReference type="InterPro" id="IPR024682">
    <property type="entry name" value="Npl4_Ub-like_dom"/>
</dbReference>
<dbReference type="PROSITE" id="PS50249">
    <property type="entry name" value="MPN"/>
    <property type="match status" value="1"/>
</dbReference>
<dbReference type="PIRSF" id="PIRSF010052">
    <property type="entry name" value="Polyub_prc_Npl4"/>
    <property type="match status" value="1"/>
</dbReference>
<dbReference type="CTD" id="6750894"/>
<dbReference type="GO" id="GO:0005634">
    <property type="term" value="C:nucleus"/>
    <property type="evidence" value="ECO:0000318"/>
    <property type="project" value="GO_Central"/>
</dbReference>
<dbReference type="InterPro" id="IPR036443">
    <property type="entry name" value="Znf_RanBP2_sf"/>
</dbReference>
<dbReference type="PROSITE" id="PS01358">
    <property type="entry name" value="ZF_RANBP2_1"/>
    <property type="match status" value="1"/>
</dbReference>
<protein>
    <recommendedName>
        <fullName evidence="6">Nuclear protein localization protein 4 homolog</fullName>
    </recommendedName>
</protein>
<evidence type="ECO:0000256" key="3">
    <source>
        <dbReference type="ARBA" id="ARBA00022771"/>
    </source>
</evidence>
<dbReference type="KEGG" id="tad:TRIADDRAFT_63700"/>